<evidence type="ECO:0000313" key="2">
    <source>
        <dbReference type="EMBL" id="GBO36827.1"/>
    </source>
</evidence>
<dbReference type="Proteomes" id="UP000499080">
    <property type="component" value="Unassembled WGS sequence"/>
</dbReference>
<keyword evidence="3" id="KW-1185">Reference proteome</keyword>
<name>A0A4Y2WII5_ARAVE</name>
<evidence type="ECO:0000313" key="1">
    <source>
        <dbReference type="EMBL" id="GBO36821.1"/>
    </source>
</evidence>
<dbReference type="EMBL" id="BGPR01061112">
    <property type="protein sequence ID" value="GBO36827.1"/>
    <property type="molecule type" value="Genomic_DNA"/>
</dbReference>
<dbReference type="AlphaFoldDB" id="A0A4Y2WII5"/>
<accession>A0A4Y2WII5</accession>
<reference evidence="1 3" key="1">
    <citation type="journal article" date="2019" name="Sci. Rep.">
        <title>Orb-weaving spider Araneus ventricosus genome elucidates the spidroin gene catalogue.</title>
        <authorList>
            <person name="Kono N."/>
            <person name="Nakamura H."/>
            <person name="Ohtoshi R."/>
            <person name="Moran D.A.P."/>
            <person name="Shinohara A."/>
            <person name="Yoshida Y."/>
            <person name="Fujiwara M."/>
            <person name="Mori M."/>
            <person name="Tomita M."/>
            <person name="Arakawa K."/>
        </authorList>
    </citation>
    <scope>NUCLEOTIDE SEQUENCE [LARGE SCALE GENOMIC DNA]</scope>
</reference>
<comment type="caution">
    <text evidence="1">The sequence shown here is derived from an EMBL/GenBank/DDBJ whole genome shotgun (WGS) entry which is preliminary data.</text>
</comment>
<proteinExistence type="predicted"/>
<protein>
    <submittedName>
        <fullName evidence="1">Uncharacterized protein</fullName>
    </submittedName>
</protein>
<evidence type="ECO:0000313" key="3">
    <source>
        <dbReference type="Proteomes" id="UP000499080"/>
    </source>
</evidence>
<organism evidence="1 3">
    <name type="scientific">Araneus ventricosus</name>
    <name type="common">Orbweaver spider</name>
    <name type="synonym">Epeira ventricosa</name>
    <dbReference type="NCBI Taxonomy" id="182803"/>
    <lineage>
        <taxon>Eukaryota</taxon>
        <taxon>Metazoa</taxon>
        <taxon>Ecdysozoa</taxon>
        <taxon>Arthropoda</taxon>
        <taxon>Chelicerata</taxon>
        <taxon>Arachnida</taxon>
        <taxon>Araneae</taxon>
        <taxon>Araneomorphae</taxon>
        <taxon>Entelegynae</taxon>
        <taxon>Araneoidea</taxon>
        <taxon>Araneidae</taxon>
        <taxon>Araneus</taxon>
    </lineage>
</organism>
<sequence>MRYLMESETATLNYTSLLKTAQGKWTRLVFPSFNHNRERCLVQCDVPLGVKEESDRPEHAQKKHNCR</sequence>
<feature type="non-terminal residue" evidence="1">
    <location>
        <position position="67"/>
    </location>
</feature>
<dbReference type="EMBL" id="BGPR01061110">
    <property type="protein sequence ID" value="GBO36821.1"/>
    <property type="molecule type" value="Genomic_DNA"/>
</dbReference>
<gene>
    <name evidence="1" type="ORF">AVEN_223420_1</name>
    <name evidence="2" type="ORF">AVEN_237451_1</name>
</gene>